<name>A0A3R7PDL3_PENVA</name>
<dbReference type="Proteomes" id="UP000283509">
    <property type="component" value="Unassembled WGS sequence"/>
</dbReference>
<organism evidence="3 4">
    <name type="scientific">Penaeus vannamei</name>
    <name type="common">Whiteleg shrimp</name>
    <name type="synonym">Litopenaeus vannamei</name>
    <dbReference type="NCBI Taxonomy" id="6689"/>
    <lineage>
        <taxon>Eukaryota</taxon>
        <taxon>Metazoa</taxon>
        <taxon>Ecdysozoa</taxon>
        <taxon>Arthropoda</taxon>
        <taxon>Crustacea</taxon>
        <taxon>Multicrustacea</taxon>
        <taxon>Malacostraca</taxon>
        <taxon>Eumalacostraca</taxon>
        <taxon>Eucarida</taxon>
        <taxon>Decapoda</taxon>
        <taxon>Dendrobranchiata</taxon>
        <taxon>Penaeoidea</taxon>
        <taxon>Penaeidae</taxon>
        <taxon>Penaeus</taxon>
    </lineage>
</organism>
<evidence type="ECO:0000313" key="3">
    <source>
        <dbReference type="EMBL" id="ROT67531.1"/>
    </source>
</evidence>
<dbReference type="AlphaFoldDB" id="A0A3R7PDL3"/>
<evidence type="ECO:0000256" key="1">
    <source>
        <dbReference type="SAM" id="MobiDB-lite"/>
    </source>
</evidence>
<gene>
    <name evidence="3" type="ORF">C7M84_014386</name>
</gene>
<evidence type="ECO:0000256" key="2">
    <source>
        <dbReference type="SAM" id="Phobius"/>
    </source>
</evidence>
<feature type="region of interest" description="Disordered" evidence="1">
    <location>
        <begin position="309"/>
        <end position="329"/>
    </location>
</feature>
<accession>A0A3R7PDL3</accession>
<evidence type="ECO:0000313" key="4">
    <source>
        <dbReference type="Proteomes" id="UP000283509"/>
    </source>
</evidence>
<keyword evidence="2" id="KW-0812">Transmembrane</keyword>
<feature type="non-terminal residue" evidence="3">
    <location>
        <position position="1"/>
    </location>
</feature>
<sequence>WSGKPESVQGRMPSASSERREGSLRRRPPLRVVVAGQALAEAVGLGAGDGQMGHCGSASSLVRARHGDGMYATGYCLTAPSLLPEILCGKRDFLYIYCEQPTFFAFDCAQYPCATPCLNNSMGECKEASASTECSIQRLNGVYVPLDKAATSVFWWPGSANKLGMEGGTIDKYHDVDSVRKQWHQIIITSHEAVLQCGITSESLNLSLHCPEDLGDDYNEYEHFMSRMFVGSYRGHEMTSSYWALGCDVTPSWCPDSAECAIPATKEKKEVQWWMKLVLAVEVIFLVIGLVWLGNGILFQVRRKRTQKREFNRQQRPTGDNKVQETKHL</sequence>
<dbReference type="EMBL" id="QCYY01002803">
    <property type="protein sequence ID" value="ROT67531.1"/>
    <property type="molecule type" value="Genomic_DNA"/>
</dbReference>
<keyword evidence="4" id="KW-1185">Reference proteome</keyword>
<keyword evidence="2" id="KW-0472">Membrane</keyword>
<feature type="region of interest" description="Disordered" evidence="1">
    <location>
        <begin position="1"/>
        <end position="27"/>
    </location>
</feature>
<reference evidence="3 4" key="1">
    <citation type="submission" date="2018-04" db="EMBL/GenBank/DDBJ databases">
        <authorList>
            <person name="Zhang X."/>
            <person name="Yuan J."/>
            <person name="Li F."/>
            <person name="Xiang J."/>
        </authorList>
    </citation>
    <scope>NUCLEOTIDE SEQUENCE [LARGE SCALE GENOMIC DNA]</scope>
    <source>
        <tissue evidence="3">Muscle</tissue>
    </source>
</reference>
<keyword evidence="2" id="KW-1133">Transmembrane helix</keyword>
<dbReference type="OrthoDB" id="6351141at2759"/>
<proteinExistence type="predicted"/>
<protein>
    <submittedName>
        <fullName evidence="3">Uncharacterized protein</fullName>
    </submittedName>
</protein>
<reference evidence="3 4" key="2">
    <citation type="submission" date="2019-01" db="EMBL/GenBank/DDBJ databases">
        <title>The decoding of complex shrimp genome reveals the adaptation for benthos swimmer, frequently molting mechanism and breeding impact on genome.</title>
        <authorList>
            <person name="Sun Y."/>
            <person name="Gao Y."/>
            <person name="Yu Y."/>
        </authorList>
    </citation>
    <scope>NUCLEOTIDE SEQUENCE [LARGE SCALE GENOMIC DNA]</scope>
    <source>
        <tissue evidence="3">Muscle</tissue>
    </source>
</reference>
<comment type="caution">
    <text evidence="3">The sequence shown here is derived from an EMBL/GenBank/DDBJ whole genome shotgun (WGS) entry which is preliminary data.</text>
</comment>
<feature type="transmembrane region" description="Helical" evidence="2">
    <location>
        <begin position="273"/>
        <end position="299"/>
    </location>
</feature>